<dbReference type="Proteomes" id="UP000076512">
    <property type="component" value="Unassembled WGS sequence"/>
</dbReference>
<evidence type="ECO:0000313" key="4">
    <source>
        <dbReference type="Proteomes" id="UP000076512"/>
    </source>
</evidence>
<feature type="domain" description="HTH cro/C1-type" evidence="2">
    <location>
        <begin position="1"/>
        <end position="56"/>
    </location>
</feature>
<accession>A0A164LDJ0</accession>
<dbReference type="InterPro" id="IPR010982">
    <property type="entry name" value="Lambda_DNA-bd_dom_sf"/>
</dbReference>
<organism evidence="3 4">
    <name type="scientific">Nocardia terpenica</name>
    <dbReference type="NCBI Taxonomy" id="455432"/>
    <lineage>
        <taxon>Bacteria</taxon>
        <taxon>Bacillati</taxon>
        <taxon>Actinomycetota</taxon>
        <taxon>Actinomycetes</taxon>
        <taxon>Mycobacteriales</taxon>
        <taxon>Nocardiaceae</taxon>
        <taxon>Nocardia</taxon>
    </lineage>
</organism>
<evidence type="ECO:0000313" key="3">
    <source>
        <dbReference type="EMBL" id="KZM72291.1"/>
    </source>
</evidence>
<dbReference type="AlphaFoldDB" id="A0A164LDJ0"/>
<dbReference type="Pfam" id="PF13560">
    <property type="entry name" value="HTH_31"/>
    <property type="match status" value="1"/>
</dbReference>
<dbReference type="PROSITE" id="PS50943">
    <property type="entry name" value="HTH_CROC1"/>
    <property type="match status" value="1"/>
</dbReference>
<protein>
    <recommendedName>
        <fullName evidence="2">HTH cro/C1-type domain-containing protein</fullName>
    </recommendedName>
</protein>
<keyword evidence="4" id="KW-1185">Reference proteome</keyword>
<dbReference type="PANTHER" id="PTHR35010">
    <property type="entry name" value="BLL4672 PROTEIN-RELATED"/>
    <property type="match status" value="1"/>
</dbReference>
<comment type="caution">
    <text evidence="3">The sequence shown here is derived from an EMBL/GenBank/DDBJ whole genome shotgun (WGS) entry which is preliminary data.</text>
</comment>
<dbReference type="GO" id="GO:0003677">
    <property type="term" value="F:DNA binding"/>
    <property type="evidence" value="ECO:0007669"/>
    <property type="project" value="InterPro"/>
</dbReference>
<reference evidence="3 4" key="1">
    <citation type="submission" date="2016-04" db="EMBL/GenBank/DDBJ databases">
        <authorList>
            <person name="Evans L.H."/>
            <person name="Alamgir A."/>
            <person name="Owens N."/>
            <person name="Weber N.D."/>
            <person name="Virtaneva K."/>
            <person name="Barbian K."/>
            <person name="Babar A."/>
            <person name="Rosenke K."/>
        </authorList>
    </citation>
    <scope>NUCLEOTIDE SEQUENCE [LARGE SCALE GENOMIC DNA]</scope>
    <source>
        <strain evidence="3 4">IFM 0406</strain>
    </source>
</reference>
<dbReference type="Gene3D" id="1.10.260.40">
    <property type="entry name" value="lambda repressor-like DNA-binding domains"/>
    <property type="match status" value="1"/>
</dbReference>
<dbReference type="CDD" id="cd00093">
    <property type="entry name" value="HTH_XRE"/>
    <property type="match status" value="1"/>
</dbReference>
<proteinExistence type="predicted"/>
<name>A0A164LDJ0_9NOCA</name>
<dbReference type="Pfam" id="PF17765">
    <property type="entry name" value="MLTR_LBD"/>
    <property type="match status" value="1"/>
</dbReference>
<dbReference type="PANTHER" id="PTHR35010:SF2">
    <property type="entry name" value="BLL4672 PROTEIN"/>
    <property type="match status" value="1"/>
</dbReference>
<dbReference type="STRING" id="455432.AWN90_37075"/>
<dbReference type="InterPro" id="IPR001387">
    <property type="entry name" value="Cro/C1-type_HTH"/>
</dbReference>
<feature type="region of interest" description="Disordered" evidence="1">
    <location>
        <begin position="65"/>
        <end position="84"/>
    </location>
</feature>
<sequence length="256" mass="28869">MRELRDARGLPRAQVAKWLRMQPNSLGGIENGYRVPTPESVDQFARAMSLSPAEERYLRKLAAVSKPKAKLPPRPKASSPSPDYSNVISVDMQAGLDKLVPHAAAWVDPQWRVLASNEAYRLAYPGLEGMGNVLRWFFRHPESRATMLDWEAEAALTVAWFRALVGEHGNPAWALELLRELGDSVDFARMWRAGTVTFSRKTPHMHLWDSRVGQPYTLLVQITRGPSDLPPMQHFLGIRMPYQGGDALLRRAGRLH</sequence>
<evidence type="ECO:0000256" key="1">
    <source>
        <dbReference type="SAM" id="MobiDB-lite"/>
    </source>
</evidence>
<dbReference type="Gene3D" id="3.30.450.180">
    <property type="match status" value="1"/>
</dbReference>
<gene>
    <name evidence="3" type="ORF">AWN90_37075</name>
</gene>
<dbReference type="InterPro" id="IPR041413">
    <property type="entry name" value="MLTR_LBD"/>
</dbReference>
<dbReference type="EMBL" id="LWGR01000009">
    <property type="protein sequence ID" value="KZM72291.1"/>
    <property type="molecule type" value="Genomic_DNA"/>
</dbReference>
<evidence type="ECO:0000259" key="2">
    <source>
        <dbReference type="PROSITE" id="PS50943"/>
    </source>
</evidence>
<dbReference type="SMART" id="SM00530">
    <property type="entry name" value="HTH_XRE"/>
    <property type="match status" value="1"/>
</dbReference>
<dbReference type="SUPFAM" id="SSF47413">
    <property type="entry name" value="lambda repressor-like DNA-binding domains"/>
    <property type="match status" value="1"/>
</dbReference>